<keyword evidence="5" id="KW-0408">Iron</keyword>
<dbReference type="GO" id="GO:0046872">
    <property type="term" value="F:metal ion binding"/>
    <property type="evidence" value="ECO:0007669"/>
    <property type="project" value="UniProtKB-KW"/>
</dbReference>
<evidence type="ECO:0000313" key="9">
    <source>
        <dbReference type="Proteomes" id="UP000575068"/>
    </source>
</evidence>
<dbReference type="GO" id="GO:0043818">
    <property type="term" value="F:precorrin-3B synthase activity"/>
    <property type="evidence" value="ECO:0007669"/>
    <property type="project" value="UniProtKB-EC"/>
</dbReference>
<dbReference type="GO" id="GO:0020037">
    <property type="term" value="F:heme binding"/>
    <property type="evidence" value="ECO:0007669"/>
    <property type="project" value="InterPro"/>
</dbReference>
<dbReference type="InterPro" id="IPR036136">
    <property type="entry name" value="Nit/Sulf_reduc_fer-like_dom_sf"/>
</dbReference>
<keyword evidence="6" id="KW-0411">Iron-sulfur</keyword>
<dbReference type="InterPro" id="IPR006066">
    <property type="entry name" value="NO2/SO3_Rdtase_FeS/sirohaem_BS"/>
</dbReference>
<proteinExistence type="predicted"/>
<dbReference type="GO" id="GO:0051539">
    <property type="term" value="F:4 iron, 4 sulfur cluster binding"/>
    <property type="evidence" value="ECO:0007669"/>
    <property type="project" value="UniProtKB-KW"/>
</dbReference>
<evidence type="ECO:0000256" key="6">
    <source>
        <dbReference type="ARBA" id="ARBA00023014"/>
    </source>
</evidence>
<dbReference type="Gene3D" id="3.30.413.10">
    <property type="entry name" value="Sulfite Reductase Hemoprotein, domain 1"/>
    <property type="match status" value="1"/>
</dbReference>
<dbReference type="SUPFAM" id="SSF55124">
    <property type="entry name" value="Nitrite/Sulfite reductase N-terminal domain-like"/>
    <property type="match status" value="1"/>
</dbReference>
<dbReference type="InterPro" id="IPR045854">
    <property type="entry name" value="NO2/SO3_Rdtase_4Fe4S_sf"/>
</dbReference>
<dbReference type="InterPro" id="IPR051329">
    <property type="entry name" value="NIR_SIR_4Fe-4S"/>
</dbReference>
<dbReference type="SUPFAM" id="SSF56014">
    <property type="entry name" value="Nitrite and sulphite reductase 4Fe-4S domain-like"/>
    <property type="match status" value="1"/>
</dbReference>
<evidence type="ECO:0000256" key="3">
    <source>
        <dbReference type="ARBA" id="ARBA00022723"/>
    </source>
</evidence>
<dbReference type="InterPro" id="IPR005117">
    <property type="entry name" value="NiRdtase/SiRdtase_haem-b_fer"/>
</dbReference>
<dbReference type="EC" id="1.14.13.83" evidence="8"/>
<dbReference type="RefSeq" id="WP_246414391.1">
    <property type="nucleotide sequence ID" value="NZ_JACHOV010000002.1"/>
</dbReference>
<evidence type="ECO:0000256" key="5">
    <source>
        <dbReference type="ARBA" id="ARBA00023004"/>
    </source>
</evidence>
<dbReference type="PROSITE" id="PS00365">
    <property type="entry name" value="NIR_SIR"/>
    <property type="match status" value="1"/>
</dbReference>
<dbReference type="Gene3D" id="3.90.480.20">
    <property type="match status" value="1"/>
</dbReference>
<evidence type="ECO:0000259" key="7">
    <source>
        <dbReference type="Pfam" id="PF03460"/>
    </source>
</evidence>
<dbReference type="PANTHER" id="PTHR32439">
    <property type="entry name" value="FERREDOXIN--NITRITE REDUCTASE, CHLOROPLASTIC"/>
    <property type="match status" value="1"/>
</dbReference>
<reference evidence="8 9" key="1">
    <citation type="submission" date="2020-08" db="EMBL/GenBank/DDBJ databases">
        <title>Genomic Encyclopedia of Type Strains, Phase IV (KMG-IV): sequencing the most valuable type-strain genomes for metagenomic binning, comparative biology and taxonomic classification.</title>
        <authorList>
            <person name="Goeker M."/>
        </authorList>
    </citation>
    <scope>NUCLEOTIDE SEQUENCE [LARGE SCALE GENOMIC DNA]</scope>
    <source>
        <strain evidence="8 9">DSM 7465</strain>
    </source>
</reference>
<organism evidence="8 9">
    <name type="scientific">Rhizorhapis suberifaciens</name>
    <name type="common">corky root of lettuce</name>
    <dbReference type="NCBI Taxonomy" id="13656"/>
    <lineage>
        <taxon>Bacteria</taxon>
        <taxon>Pseudomonadati</taxon>
        <taxon>Pseudomonadota</taxon>
        <taxon>Alphaproteobacteria</taxon>
        <taxon>Sphingomonadales</taxon>
        <taxon>Sphingomonadaceae</taxon>
        <taxon>Rhizorhapis</taxon>
    </lineage>
</organism>
<keyword evidence="2" id="KW-0349">Heme</keyword>
<evidence type="ECO:0000313" key="8">
    <source>
        <dbReference type="EMBL" id="MBB4640403.1"/>
    </source>
</evidence>
<accession>A0A840HRA0</accession>
<sequence length="381" mass="39834">MSSNPRMSASIKGWCPNAWRPMMAGDGLLVRVRPRVGRLTRAQTIGLCEAALAHGSGLIDLTSRANLQIRGVSESAWPALIAILVDLGLVDPDPVTEARRNILVAPDWVPGDGTERIATALMERLDDLPELPAKVGFAIDAGLSSALSQDPGDFRIERGQSGGLILRADGRDTGVAIALGTEADALIGLAHWFVESGGVRAGRMARHEALLPDWALGEEYPAAAALRSQPGKHPCGAAYGLPFGRIEAQALINLMLSSSAEALRITPWRIVILEGADSGEADGFVHDPANAAIRVDACPGAPSCPQATVETRDIANRLMPHIAGRLHVSGCAKGCARAQPADVTLTGCNGLFDLAFHARAGEPPALSGLSAAQTLNLFGAT</sequence>
<evidence type="ECO:0000256" key="1">
    <source>
        <dbReference type="ARBA" id="ARBA00022485"/>
    </source>
</evidence>
<evidence type="ECO:0000256" key="2">
    <source>
        <dbReference type="ARBA" id="ARBA00022617"/>
    </source>
</evidence>
<keyword evidence="3" id="KW-0479">Metal-binding</keyword>
<dbReference type="EMBL" id="JACHOV010000002">
    <property type="protein sequence ID" value="MBB4640403.1"/>
    <property type="molecule type" value="Genomic_DNA"/>
</dbReference>
<protein>
    <submittedName>
        <fullName evidence="8">Precorrin-3B synthase</fullName>
        <ecNumber evidence="8">1.14.13.83</ecNumber>
    </submittedName>
</protein>
<keyword evidence="1" id="KW-0004">4Fe-4S</keyword>
<dbReference type="Proteomes" id="UP000575068">
    <property type="component" value="Unassembled WGS sequence"/>
</dbReference>
<keyword evidence="4 8" id="KW-0560">Oxidoreductase</keyword>
<keyword evidence="9" id="KW-1185">Reference proteome</keyword>
<dbReference type="PANTHER" id="PTHR32439:SF9">
    <property type="entry name" value="BLR3264 PROTEIN"/>
    <property type="match status" value="1"/>
</dbReference>
<comment type="caution">
    <text evidence="8">The sequence shown here is derived from an EMBL/GenBank/DDBJ whole genome shotgun (WGS) entry which is preliminary data.</text>
</comment>
<evidence type="ECO:0000256" key="4">
    <source>
        <dbReference type="ARBA" id="ARBA00023002"/>
    </source>
</evidence>
<dbReference type="Pfam" id="PF03460">
    <property type="entry name" value="NIR_SIR_ferr"/>
    <property type="match status" value="1"/>
</dbReference>
<dbReference type="AlphaFoldDB" id="A0A840HRA0"/>
<gene>
    <name evidence="8" type="ORF">HNQ99_000691</name>
</gene>
<name>A0A840HRA0_9SPHN</name>
<feature type="domain" description="Nitrite/Sulfite reductase ferredoxin-like" evidence="7">
    <location>
        <begin position="22"/>
        <end position="84"/>
    </location>
</feature>